<dbReference type="Proteomes" id="UP001165302">
    <property type="component" value="Unassembled WGS sequence"/>
</dbReference>
<accession>A0ABS7ZA26</accession>
<gene>
    <name evidence="2" type="ORF">IPZ78_14890</name>
</gene>
<protein>
    <recommendedName>
        <fullName evidence="4">Tetratricopeptide repeat-containing protein</fullName>
    </recommendedName>
</protein>
<keyword evidence="3" id="KW-1185">Reference proteome</keyword>
<organism evidence="2 3">
    <name type="scientific">Sphingobacterium bovistauri</name>
    <dbReference type="NCBI Taxonomy" id="2781959"/>
    <lineage>
        <taxon>Bacteria</taxon>
        <taxon>Pseudomonadati</taxon>
        <taxon>Bacteroidota</taxon>
        <taxon>Sphingobacteriia</taxon>
        <taxon>Sphingobacteriales</taxon>
        <taxon>Sphingobacteriaceae</taxon>
        <taxon>Sphingobacterium</taxon>
    </lineage>
</organism>
<dbReference type="InterPro" id="IPR011990">
    <property type="entry name" value="TPR-like_helical_dom_sf"/>
</dbReference>
<evidence type="ECO:0000256" key="1">
    <source>
        <dbReference type="SAM" id="Phobius"/>
    </source>
</evidence>
<keyword evidence="1" id="KW-0812">Transmembrane</keyword>
<reference evidence="2" key="1">
    <citation type="submission" date="2020-10" db="EMBL/GenBank/DDBJ databases">
        <authorList>
            <person name="Lu T."/>
            <person name="Wang Q."/>
            <person name="Han X."/>
        </authorList>
    </citation>
    <scope>NUCLEOTIDE SEQUENCE</scope>
    <source>
        <strain evidence="2">WQ 366</strain>
    </source>
</reference>
<sequence>MEHLADKIQDYIEGHLEGQDLIEFENHLNQDIEFRNLVKLQKEVHGILNKRLTSGESDLRESLFLAENKMKYRKKGIFQRLQPLMAVASAACLLFAGYLFLFSPSDNLYELPSMQSEIVRGQESNEQYEEAVQLYNKQSYAESRAILNILIEKEPDVIQYQYYVGLSYLGEQKWLEASEKLTTIAEGQSIFKDEAKYYLAVSLDKQGKTSDAIALLKMIPSQGDLGKKAEKLLKKMN</sequence>
<comment type="caution">
    <text evidence="2">The sequence shown here is derived from an EMBL/GenBank/DDBJ whole genome shotgun (WGS) entry which is preliminary data.</text>
</comment>
<dbReference type="RefSeq" id="WP_225554792.1">
    <property type="nucleotide sequence ID" value="NZ_JADEYP010000034.1"/>
</dbReference>
<dbReference type="Gene3D" id="1.25.40.10">
    <property type="entry name" value="Tetratricopeptide repeat domain"/>
    <property type="match status" value="1"/>
</dbReference>
<keyword evidence="1" id="KW-0472">Membrane</keyword>
<evidence type="ECO:0000313" key="2">
    <source>
        <dbReference type="EMBL" id="MCA5006432.1"/>
    </source>
</evidence>
<name>A0ABS7ZA26_9SPHI</name>
<dbReference type="EMBL" id="JADEYP010000034">
    <property type="protein sequence ID" value="MCA5006432.1"/>
    <property type="molecule type" value="Genomic_DNA"/>
</dbReference>
<feature type="transmembrane region" description="Helical" evidence="1">
    <location>
        <begin position="81"/>
        <end position="101"/>
    </location>
</feature>
<evidence type="ECO:0008006" key="4">
    <source>
        <dbReference type="Google" id="ProtNLM"/>
    </source>
</evidence>
<dbReference type="SUPFAM" id="SSF48452">
    <property type="entry name" value="TPR-like"/>
    <property type="match status" value="1"/>
</dbReference>
<evidence type="ECO:0000313" key="3">
    <source>
        <dbReference type="Proteomes" id="UP001165302"/>
    </source>
</evidence>
<keyword evidence="1" id="KW-1133">Transmembrane helix</keyword>
<proteinExistence type="predicted"/>